<evidence type="ECO:0000256" key="1">
    <source>
        <dbReference type="ARBA" id="ARBA00022741"/>
    </source>
</evidence>
<dbReference type="InterPro" id="IPR005225">
    <property type="entry name" value="Small_GTP-bd"/>
</dbReference>
<dbReference type="NCBIfam" id="TIGR00231">
    <property type="entry name" value="small_GTP"/>
    <property type="match status" value="1"/>
</dbReference>
<dbReference type="PRINTS" id="PR00449">
    <property type="entry name" value="RASTRNSFRMNG"/>
</dbReference>
<dbReference type="InterPro" id="IPR027417">
    <property type="entry name" value="P-loop_NTPase"/>
</dbReference>
<gene>
    <name evidence="3" type="ORF">MAR_014387</name>
</gene>
<dbReference type="InterPro" id="IPR001806">
    <property type="entry name" value="Small_GTPase"/>
</dbReference>
<keyword evidence="2" id="KW-0342">GTP-binding</keyword>
<dbReference type="PANTHER" id="PTHR47977">
    <property type="entry name" value="RAS-RELATED PROTEIN RAB"/>
    <property type="match status" value="1"/>
</dbReference>
<keyword evidence="1" id="KW-0547">Nucleotide-binding</keyword>
<proteinExistence type="predicted"/>
<dbReference type="Pfam" id="PF00071">
    <property type="entry name" value="Ras"/>
    <property type="match status" value="1"/>
</dbReference>
<organism evidence="3 4">
    <name type="scientific">Mya arenaria</name>
    <name type="common">Soft-shell clam</name>
    <dbReference type="NCBI Taxonomy" id="6604"/>
    <lineage>
        <taxon>Eukaryota</taxon>
        <taxon>Metazoa</taxon>
        <taxon>Spiralia</taxon>
        <taxon>Lophotrochozoa</taxon>
        <taxon>Mollusca</taxon>
        <taxon>Bivalvia</taxon>
        <taxon>Autobranchia</taxon>
        <taxon>Heteroconchia</taxon>
        <taxon>Euheterodonta</taxon>
        <taxon>Imparidentia</taxon>
        <taxon>Neoheterodontei</taxon>
        <taxon>Myida</taxon>
        <taxon>Myoidea</taxon>
        <taxon>Myidae</taxon>
        <taxon>Mya</taxon>
    </lineage>
</organism>
<dbReference type="SMART" id="SM00174">
    <property type="entry name" value="RHO"/>
    <property type="match status" value="1"/>
</dbReference>
<protein>
    <submittedName>
        <fullName evidence="3">RAA5C-like protein</fullName>
    </submittedName>
</protein>
<evidence type="ECO:0000313" key="4">
    <source>
        <dbReference type="Proteomes" id="UP001164746"/>
    </source>
</evidence>
<dbReference type="PROSITE" id="PS51421">
    <property type="entry name" value="RAS"/>
    <property type="match status" value="1"/>
</dbReference>
<dbReference type="EMBL" id="CP111026">
    <property type="protein sequence ID" value="WAR28683.1"/>
    <property type="molecule type" value="Genomic_DNA"/>
</dbReference>
<dbReference type="CDD" id="cd00154">
    <property type="entry name" value="Rab"/>
    <property type="match status" value="1"/>
</dbReference>
<dbReference type="SMART" id="SM00173">
    <property type="entry name" value="RAS"/>
    <property type="match status" value="1"/>
</dbReference>
<name>A0ABY7G2L7_MYAAR</name>
<dbReference type="InterPro" id="IPR050227">
    <property type="entry name" value="Rab"/>
</dbReference>
<evidence type="ECO:0000256" key="2">
    <source>
        <dbReference type="ARBA" id="ARBA00023134"/>
    </source>
</evidence>
<accession>A0ABY7G2L7</accession>
<reference evidence="3" key="1">
    <citation type="submission" date="2022-11" db="EMBL/GenBank/DDBJ databases">
        <title>Centuries of genome instability and evolution in soft-shell clam transmissible cancer (bioRxiv).</title>
        <authorList>
            <person name="Hart S.F.M."/>
            <person name="Yonemitsu M.A."/>
            <person name="Giersch R.M."/>
            <person name="Beal B.F."/>
            <person name="Arriagada G."/>
            <person name="Davis B.W."/>
            <person name="Ostrander E.A."/>
            <person name="Goff S.P."/>
            <person name="Metzger M.J."/>
        </authorList>
    </citation>
    <scope>NUCLEOTIDE SEQUENCE</scope>
    <source>
        <strain evidence="3">MELC-2E11</strain>
        <tissue evidence="3">Siphon/mantle</tissue>
    </source>
</reference>
<dbReference type="PROSITE" id="PS51419">
    <property type="entry name" value="RAB"/>
    <property type="match status" value="1"/>
</dbReference>
<keyword evidence="4" id="KW-1185">Reference proteome</keyword>
<dbReference type="Gene3D" id="3.40.50.300">
    <property type="entry name" value="P-loop containing nucleotide triphosphate hydrolases"/>
    <property type="match status" value="1"/>
</dbReference>
<dbReference type="Proteomes" id="UP001164746">
    <property type="component" value="Chromosome 15"/>
</dbReference>
<sequence>MPLTDTDCVATYKILVLGDATVGKTALLGRLVGKEFQERLRPTYATDFVRQKDTAGQERFRSVTRWQYHGVKGVAMVYDVTDQATFAHMSYWIQSVNEEIAHKHNKYETIPIVLLGNKCDLHDKRQVLASEGRKLAKKEMAFDFMETSAFTGENVFTVFRKLAYHVTDICNPSLMKSYYPNMIREPKFTSVYLKPNQSTLPANEQTLKCKHRGKRGRKKNDAVVRADMTKMQVTFHWTRYGETPPPSDNKKKRFQQLFKCCIRPHED</sequence>
<dbReference type="SUPFAM" id="SSF52540">
    <property type="entry name" value="P-loop containing nucleoside triphosphate hydrolases"/>
    <property type="match status" value="1"/>
</dbReference>
<dbReference type="SMART" id="SM00175">
    <property type="entry name" value="RAB"/>
    <property type="match status" value="1"/>
</dbReference>
<evidence type="ECO:0000313" key="3">
    <source>
        <dbReference type="EMBL" id="WAR28683.1"/>
    </source>
</evidence>